<protein>
    <submittedName>
        <fullName evidence="10">HAMP domain-containing protein</fullName>
    </submittedName>
</protein>
<accession>A0A5J5FWW2</accession>
<dbReference type="InterPro" id="IPR004089">
    <property type="entry name" value="MCPsignal_dom"/>
</dbReference>
<evidence type="ECO:0000256" key="3">
    <source>
        <dbReference type="ARBA" id="ARBA00023224"/>
    </source>
</evidence>
<dbReference type="Pfam" id="PF00015">
    <property type="entry name" value="MCPsignal"/>
    <property type="match status" value="1"/>
</dbReference>
<dbReference type="PANTHER" id="PTHR43531:SF5">
    <property type="entry name" value="METHYL-ACCEPTING CHEMOTAXIS PROTEIN III"/>
    <property type="match status" value="1"/>
</dbReference>
<dbReference type="Pfam" id="PF00672">
    <property type="entry name" value="HAMP"/>
    <property type="match status" value="1"/>
</dbReference>
<keyword evidence="6" id="KW-0812">Transmembrane</keyword>
<dbReference type="SUPFAM" id="SSF58104">
    <property type="entry name" value="Methyl-accepting chemotaxis protein (MCP) signaling domain"/>
    <property type="match status" value="1"/>
</dbReference>
<evidence type="ECO:0000259" key="8">
    <source>
        <dbReference type="PROSITE" id="PS50885"/>
    </source>
</evidence>
<evidence type="ECO:0000259" key="7">
    <source>
        <dbReference type="PROSITE" id="PS50111"/>
    </source>
</evidence>
<dbReference type="OrthoDB" id="6167817at2"/>
<evidence type="ECO:0000313" key="11">
    <source>
        <dbReference type="Proteomes" id="UP000335415"/>
    </source>
</evidence>
<dbReference type="InterPro" id="IPR004091">
    <property type="entry name" value="Chemotax_Me-accpt_rcpt_Me-site"/>
</dbReference>
<proteinExistence type="inferred from homology"/>
<gene>
    <name evidence="10" type="ORF">FJU30_19135</name>
</gene>
<keyword evidence="11" id="KW-1185">Reference proteome</keyword>
<dbReference type="RefSeq" id="WP_150436574.1">
    <property type="nucleotide sequence ID" value="NZ_VYKJ01000011.1"/>
</dbReference>
<keyword evidence="2" id="KW-0145">Chemotaxis</keyword>
<dbReference type="SMART" id="SM00304">
    <property type="entry name" value="HAMP"/>
    <property type="match status" value="1"/>
</dbReference>
<comment type="subcellular location">
    <subcellularLocation>
        <location evidence="1">Membrane</location>
    </subcellularLocation>
</comment>
<dbReference type="GO" id="GO:0004888">
    <property type="term" value="F:transmembrane signaling receptor activity"/>
    <property type="evidence" value="ECO:0007669"/>
    <property type="project" value="TreeGrafter"/>
</dbReference>
<keyword evidence="3 5" id="KW-0807">Transducer</keyword>
<feature type="domain" description="HAMP" evidence="8">
    <location>
        <begin position="304"/>
        <end position="356"/>
    </location>
</feature>
<dbReference type="PROSITE" id="PS00538">
    <property type="entry name" value="CHEMOTAXIS_TRANSDUC_1"/>
    <property type="match status" value="1"/>
</dbReference>
<evidence type="ECO:0000256" key="2">
    <source>
        <dbReference type="ARBA" id="ARBA00022500"/>
    </source>
</evidence>
<dbReference type="InterPro" id="IPR032255">
    <property type="entry name" value="HBM"/>
</dbReference>
<dbReference type="CDD" id="cd06225">
    <property type="entry name" value="HAMP"/>
    <property type="match status" value="1"/>
</dbReference>
<dbReference type="SMART" id="SM01358">
    <property type="entry name" value="HBM"/>
    <property type="match status" value="1"/>
</dbReference>
<dbReference type="GO" id="GO:0007165">
    <property type="term" value="P:signal transduction"/>
    <property type="evidence" value="ECO:0007669"/>
    <property type="project" value="UniProtKB-KW"/>
</dbReference>
<comment type="caution">
    <text evidence="10">The sequence shown here is derived from an EMBL/GenBank/DDBJ whole genome shotgun (WGS) entry which is preliminary data.</text>
</comment>
<feature type="transmembrane region" description="Helical" evidence="6">
    <location>
        <begin position="14"/>
        <end position="36"/>
    </location>
</feature>
<keyword evidence="6" id="KW-1133">Transmembrane helix</keyword>
<reference evidence="10 11" key="1">
    <citation type="submission" date="2019-09" db="EMBL/GenBank/DDBJ databases">
        <authorList>
            <person name="Li Y."/>
        </authorList>
    </citation>
    <scope>NUCLEOTIDE SEQUENCE [LARGE SCALE GENOMIC DNA]</scope>
    <source>
        <strain evidence="10 11">L3-3HA</strain>
    </source>
</reference>
<dbReference type="PROSITE" id="PS50885">
    <property type="entry name" value="HAMP"/>
    <property type="match status" value="1"/>
</dbReference>
<dbReference type="GO" id="GO:0006935">
    <property type="term" value="P:chemotaxis"/>
    <property type="evidence" value="ECO:0007669"/>
    <property type="project" value="UniProtKB-KW"/>
</dbReference>
<dbReference type="GO" id="GO:0005886">
    <property type="term" value="C:plasma membrane"/>
    <property type="evidence" value="ECO:0007669"/>
    <property type="project" value="TreeGrafter"/>
</dbReference>
<keyword evidence="6" id="KW-0472">Membrane</keyword>
<organism evidence="10 11">
    <name type="scientific">Affinibrenneria salicis</name>
    <dbReference type="NCBI Taxonomy" id="2590031"/>
    <lineage>
        <taxon>Bacteria</taxon>
        <taxon>Pseudomonadati</taxon>
        <taxon>Pseudomonadota</taxon>
        <taxon>Gammaproteobacteria</taxon>
        <taxon>Enterobacterales</taxon>
        <taxon>Pectobacteriaceae</taxon>
        <taxon>Affinibrenneria</taxon>
    </lineage>
</organism>
<dbReference type="PROSITE" id="PS51753">
    <property type="entry name" value="HBM"/>
    <property type="match status" value="1"/>
</dbReference>
<name>A0A5J5FWW2_9GAMM</name>
<feature type="transmembrane region" description="Helical" evidence="6">
    <location>
        <begin position="284"/>
        <end position="303"/>
    </location>
</feature>
<dbReference type="Proteomes" id="UP000335415">
    <property type="component" value="Unassembled WGS sequence"/>
</dbReference>
<evidence type="ECO:0000256" key="5">
    <source>
        <dbReference type="PROSITE-ProRule" id="PRU00284"/>
    </source>
</evidence>
<evidence type="ECO:0000256" key="1">
    <source>
        <dbReference type="ARBA" id="ARBA00004370"/>
    </source>
</evidence>
<dbReference type="CDD" id="cd11386">
    <property type="entry name" value="MCP_signal"/>
    <property type="match status" value="1"/>
</dbReference>
<feature type="domain" description="Methyl-accepting transducer" evidence="7">
    <location>
        <begin position="361"/>
        <end position="590"/>
    </location>
</feature>
<evidence type="ECO:0000313" key="10">
    <source>
        <dbReference type="EMBL" id="KAA8997351.1"/>
    </source>
</evidence>
<dbReference type="PROSITE" id="PS50111">
    <property type="entry name" value="CHEMOTAXIS_TRANSDUC_2"/>
    <property type="match status" value="1"/>
</dbReference>
<feature type="domain" description="HBM" evidence="9">
    <location>
        <begin position="41"/>
        <end position="277"/>
    </location>
</feature>
<sequence>MAIKFENISVGKKLGLGFFLVLLMTIIIAGSSIIQVESLRNSISKLNLSHSINDEVNQAKYYRAAYGSSYNPDYFKQNITHIENIITLISQAKAMSWSEGNRQKFDQMTPLIASYQSRQKSYNEAIVKKNAIRESWNISATEGTLKQLGDNLTAASDSQTQQLLLSEVNTRLMAVRYQVRGLLLSPGSKSEAGLSQSIDDAQRALASLTLSLSDEQRAILSPVLDIMNSYGKQALAWQPAWQQEMSYAAEMAEIAGQLNEVVMQLLHDQLQLTQQDISRSKIQLAATALITLLLGVMIAWFIYRQITTPLNQTLALAERIATGDLTASSATPRRDELGQLLNAMAKMNNNLHGMIDEIRIGVSHISSASGEISAGNTDLSSRTEQQAAAVEQTAASMEQLTATVKQNAENAHHANELAIEASDTARQGGKQIDNVVSTMTHIEQSSRKIADITSVINGIAFQTNILALNAAVEAARAGEQGRGFAVVAGEVRSLAQRSAQAAKEIEELIKQSVAQVSDGATLVADAGKTMQHIVNSVTHVHDIMQEISSASDEQSRGIAQVSQAIVEIDSTTQQNAALVEQSSAASDSLQEQAMLLTRAVSVFRLSRSSGDTPPISAVPAATAHALNYRP</sequence>
<dbReference type="FunFam" id="1.10.287.950:FF:000001">
    <property type="entry name" value="Methyl-accepting chemotaxis sensory transducer"/>
    <property type="match status" value="1"/>
</dbReference>
<dbReference type="Gene3D" id="1.20.1440.210">
    <property type="match status" value="1"/>
</dbReference>
<dbReference type="PANTHER" id="PTHR43531">
    <property type="entry name" value="PROTEIN ICFG"/>
    <property type="match status" value="1"/>
</dbReference>
<dbReference type="InterPro" id="IPR051310">
    <property type="entry name" value="MCP_chemotaxis"/>
</dbReference>
<dbReference type="Pfam" id="PF16591">
    <property type="entry name" value="HBM"/>
    <property type="match status" value="1"/>
</dbReference>
<comment type="similarity">
    <text evidence="4">Belongs to the methyl-accepting chemotaxis (MCP) protein family.</text>
</comment>
<dbReference type="EMBL" id="VYKJ01000011">
    <property type="protein sequence ID" value="KAA8997351.1"/>
    <property type="molecule type" value="Genomic_DNA"/>
</dbReference>
<dbReference type="InterPro" id="IPR003660">
    <property type="entry name" value="HAMP_dom"/>
</dbReference>
<evidence type="ECO:0000259" key="9">
    <source>
        <dbReference type="PROSITE" id="PS51753"/>
    </source>
</evidence>
<dbReference type="AlphaFoldDB" id="A0A5J5FWW2"/>
<evidence type="ECO:0000256" key="6">
    <source>
        <dbReference type="SAM" id="Phobius"/>
    </source>
</evidence>
<evidence type="ECO:0000256" key="4">
    <source>
        <dbReference type="ARBA" id="ARBA00029447"/>
    </source>
</evidence>
<dbReference type="SMART" id="SM00283">
    <property type="entry name" value="MA"/>
    <property type="match status" value="1"/>
</dbReference>
<dbReference type="Gene3D" id="1.10.287.950">
    <property type="entry name" value="Methyl-accepting chemotaxis protein"/>
    <property type="match status" value="1"/>
</dbReference>